<sequence>MHALRTCMQGGPRLGHMPPGTTRTPRARYSAAPNAPLSFISFLTQQPSSRLIVGWYYCRSPVFVLQGDTDATVQVGFRPGHHTSFNPERKSSNLAALLSASGCRRSLVHVLYCSRSCACTGIITSCSPRNTVTPTPHPARTLHQPRHATQTQRRKSELGVRGAGKSETNRGHLRAEVQAVQRDRSPVDGGRCAI</sequence>
<name>A0ACB8SZ93_9AGAM</name>
<reference evidence="1" key="1">
    <citation type="submission" date="2021-03" db="EMBL/GenBank/DDBJ databases">
        <authorList>
            <consortium name="DOE Joint Genome Institute"/>
            <person name="Ahrendt S."/>
            <person name="Looney B.P."/>
            <person name="Miyauchi S."/>
            <person name="Morin E."/>
            <person name="Drula E."/>
            <person name="Courty P.E."/>
            <person name="Chicoki N."/>
            <person name="Fauchery L."/>
            <person name="Kohler A."/>
            <person name="Kuo A."/>
            <person name="Labutti K."/>
            <person name="Pangilinan J."/>
            <person name="Lipzen A."/>
            <person name="Riley R."/>
            <person name="Andreopoulos W."/>
            <person name="He G."/>
            <person name="Johnson J."/>
            <person name="Barry K.W."/>
            <person name="Grigoriev I.V."/>
            <person name="Nagy L."/>
            <person name="Hibbett D."/>
            <person name="Henrissat B."/>
            <person name="Matheny P.B."/>
            <person name="Labbe J."/>
            <person name="Martin F."/>
        </authorList>
    </citation>
    <scope>NUCLEOTIDE SEQUENCE</scope>
    <source>
        <strain evidence="1">HHB10654</strain>
    </source>
</reference>
<reference evidence="1" key="2">
    <citation type="journal article" date="2022" name="New Phytol.">
        <title>Evolutionary transition to the ectomycorrhizal habit in the genomes of a hyperdiverse lineage of mushroom-forming fungi.</title>
        <authorList>
            <person name="Looney B."/>
            <person name="Miyauchi S."/>
            <person name="Morin E."/>
            <person name="Drula E."/>
            <person name="Courty P.E."/>
            <person name="Kohler A."/>
            <person name="Kuo A."/>
            <person name="LaButti K."/>
            <person name="Pangilinan J."/>
            <person name="Lipzen A."/>
            <person name="Riley R."/>
            <person name="Andreopoulos W."/>
            <person name="He G."/>
            <person name="Johnson J."/>
            <person name="Nolan M."/>
            <person name="Tritt A."/>
            <person name="Barry K.W."/>
            <person name="Grigoriev I.V."/>
            <person name="Nagy L.G."/>
            <person name="Hibbett D."/>
            <person name="Henrissat B."/>
            <person name="Matheny P.B."/>
            <person name="Labbe J."/>
            <person name="Martin F.M."/>
        </authorList>
    </citation>
    <scope>NUCLEOTIDE SEQUENCE</scope>
    <source>
        <strain evidence="1">HHB10654</strain>
    </source>
</reference>
<dbReference type="Proteomes" id="UP000814140">
    <property type="component" value="Unassembled WGS sequence"/>
</dbReference>
<protein>
    <submittedName>
        <fullName evidence="1">Uncharacterized protein</fullName>
    </submittedName>
</protein>
<comment type="caution">
    <text evidence="1">The sequence shown here is derived from an EMBL/GenBank/DDBJ whole genome shotgun (WGS) entry which is preliminary data.</text>
</comment>
<dbReference type="EMBL" id="MU277212">
    <property type="protein sequence ID" value="KAI0061517.1"/>
    <property type="molecule type" value="Genomic_DNA"/>
</dbReference>
<keyword evidence="2" id="KW-1185">Reference proteome</keyword>
<organism evidence="1 2">
    <name type="scientific">Artomyces pyxidatus</name>
    <dbReference type="NCBI Taxonomy" id="48021"/>
    <lineage>
        <taxon>Eukaryota</taxon>
        <taxon>Fungi</taxon>
        <taxon>Dikarya</taxon>
        <taxon>Basidiomycota</taxon>
        <taxon>Agaricomycotina</taxon>
        <taxon>Agaricomycetes</taxon>
        <taxon>Russulales</taxon>
        <taxon>Auriscalpiaceae</taxon>
        <taxon>Artomyces</taxon>
    </lineage>
</organism>
<evidence type="ECO:0000313" key="2">
    <source>
        <dbReference type="Proteomes" id="UP000814140"/>
    </source>
</evidence>
<evidence type="ECO:0000313" key="1">
    <source>
        <dbReference type="EMBL" id="KAI0061517.1"/>
    </source>
</evidence>
<proteinExistence type="predicted"/>
<accession>A0ACB8SZ93</accession>
<gene>
    <name evidence="1" type="ORF">BV25DRAFT_766919</name>
</gene>